<evidence type="ECO:0000256" key="4">
    <source>
        <dbReference type="ARBA" id="ARBA00023136"/>
    </source>
</evidence>
<protein>
    <submittedName>
        <fullName evidence="7">YhgE/Pip family protein</fullName>
    </submittedName>
</protein>
<name>A0ABW2V2K5_9BACL</name>
<feature type="domain" description="ABC-2 type transporter transmembrane" evidence="6">
    <location>
        <begin position="33"/>
        <end position="165"/>
    </location>
</feature>
<dbReference type="PANTHER" id="PTHR43077:SF5">
    <property type="entry name" value="PHAGE INFECTION PROTEIN"/>
    <property type="match status" value="1"/>
</dbReference>
<dbReference type="Pfam" id="PF12698">
    <property type="entry name" value="ABC2_membrane_3"/>
    <property type="match status" value="2"/>
</dbReference>
<dbReference type="Gene3D" id="3.40.1710.10">
    <property type="entry name" value="abc type-2 transporter like domain"/>
    <property type="match status" value="1"/>
</dbReference>
<feature type="transmembrane region" description="Helical" evidence="5">
    <location>
        <begin position="553"/>
        <end position="574"/>
    </location>
</feature>
<gene>
    <name evidence="7" type="ORF">ACFQWB_06920</name>
</gene>
<feature type="transmembrane region" description="Helical" evidence="5">
    <location>
        <begin position="25"/>
        <end position="47"/>
    </location>
</feature>
<evidence type="ECO:0000256" key="1">
    <source>
        <dbReference type="ARBA" id="ARBA00004141"/>
    </source>
</evidence>
<keyword evidence="4 5" id="KW-0472">Membrane</keyword>
<evidence type="ECO:0000259" key="6">
    <source>
        <dbReference type="Pfam" id="PF12698"/>
    </source>
</evidence>
<reference evidence="8" key="1">
    <citation type="journal article" date="2019" name="Int. J. Syst. Evol. Microbiol.">
        <title>The Global Catalogue of Microorganisms (GCM) 10K type strain sequencing project: providing services to taxonomists for standard genome sequencing and annotation.</title>
        <authorList>
            <consortium name="The Broad Institute Genomics Platform"/>
            <consortium name="The Broad Institute Genome Sequencing Center for Infectious Disease"/>
            <person name="Wu L."/>
            <person name="Ma J."/>
        </authorList>
    </citation>
    <scope>NUCLEOTIDE SEQUENCE [LARGE SCALE GENOMIC DNA]</scope>
    <source>
        <strain evidence="8">JCM 18657</strain>
    </source>
</reference>
<keyword evidence="2 5" id="KW-0812">Transmembrane</keyword>
<evidence type="ECO:0000313" key="7">
    <source>
        <dbReference type="EMBL" id="MFC7749670.1"/>
    </source>
</evidence>
<dbReference type="NCBIfam" id="TIGR03062">
    <property type="entry name" value="pip_yhgE_Cterm"/>
    <property type="match status" value="1"/>
</dbReference>
<evidence type="ECO:0000313" key="8">
    <source>
        <dbReference type="Proteomes" id="UP001596528"/>
    </source>
</evidence>
<keyword evidence="3 5" id="KW-1133">Transmembrane helix</keyword>
<dbReference type="InterPro" id="IPR051328">
    <property type="entry name" value="T7SS_ABC-Transporter"/>
</dbReference>
<keyword evidence="8" id="KW-1185">Reference proteome</keyword>
<feature type="transmembrane region" description="Helical" evidence="5">
    <location>
        <begin position="481"/>
        <end position="501"/>
    </location>
</feature>
<dbReference type="InterPro" id="IPR023908">
    <property type="entry name" value="xxxLxxG_rpt"/>
</dbReference>
<feature type="transmembrane region" description="Helical" evidence="5">
    <location>
        <begin position="521"/>
        <end position="541"/>
    </location>
</feature>
<evidence type="ECO:0000256" key="3">
    <source>
        <dbReference type="ARBA" id="ARBA00022989"/>
    </source>
</evidence>
<dbReference type="Proteomes" id="UP001596528">
    <property type="component" value="Unassembled WGS sequence"/>
</dbReference>
<feature type="domain" description="ABC-2 type transporter transmembrane" evidence="6">
    <location>
        <begin position="463"/>
        <end position="656"/>
    </location>
</feature>
<dbReference type="InterPro" id="IPR017501">
    <property type="entry name" value="Phage_infect_YhgE_C"/>
</dbReference>
<dbReference type="NCBIfam" id="TIGR03057">
    <property type="entry name" value="xxxLxxG_by_4"/>
    <property type="match status" value="2"/>
</dbReference>
<dbReference type="RefSeq" id="WP_170209544.1">
    <property type="nucleotide sequence ID" value="NZ_JBHTGQ010000015.1"/>
</dbReference>
<accession>A0ABW2V2K5</accession>
<evidence type="ECO:0000256" key="2">
    <source>
        <dbReference type="ARBA" id="ARBA00022692"/>
    </source>
</evidence>
<comment type="subcellular location">
    <subcellularLocation>
        <location evidence="1">Membrane</location>
        <topology evidence="1">Multi-pass membrane protein</topology>
    </subcellularLocation>
</comment>
<dbReference type="InterPro" id="IPR017500">
    <property type="entry name" value="Phage_infect_YhgE_N"/>
</dbReference>
<dbReference type="InterPro" id="IPR013525">
    <property type="entry name" value="ABC2_TM"/>
</dbReference>
<comment type="caution">
    <text evidence="7">The sequence shown here is derived from an EMBL/GenBank/DDBJ whole genome shotgun (WGS) entry which is preliminary data.</text>
</comment>
<sequence>MRETGKRRWQFKAEWASIVRNRKKAVAVGAVAFIPLLYSFMFLWAFWDPYDRLSKLPVAVVNLDKGAEYGGKRLEVGKELEEKLREGKQFDWRFVSPEEARAGLADRKYYMSIEIPENFSEHAASAASDTPVKAQLKFTANESYNFLSAQIGEKAIDQLKAEVSSQLTKAYAEAMLGDVSKLSEGMQEASDGSAKLHDGAAKAAEGVTKVGDSVGRMNDGAAALQKGWMQVAEGASSLGKGIGILSDGASSLASGLDALKQGQAALQQGANSAEQGAGQLSAGLKQSEGAAKQLAEGAAGVAAGLEKLAANPALSSEPAVQQLLVAATQVAAGAAELEGGQKQLAEAADKLAAGQKQLAGGLAEFGAKLGEAGTASHQLAEGANQLKAGSRDLQNGIAAFGKGYAELAGGIGQLAAGLDPLREGAAQLDSGSAELANKLAEAAAKLSGVDAGADSRTSMIASPVEIVHESFTEVPNYGTGFAPYFISLGLFVGALLLSIVFPLRDPAVRPSSAFRWFAGKYGVLAVVGLAQSLLVAAAMLWGLGLDVRDTGMFMLFSLVVSLTYMAIIQLLVTVLGDAGRFVAIILLVLQLTGSAGTFPNELVPEALQALHAWLPMSYSVAGFKSIISVGGEMSFVGRQLLVLLGVLLTCNALTWIYFAVTRKRSRQHTDGIDGGMTAAAPGV</sequence>
<dbReference type="PANTHER" id="PTHR43077">
    <property type="entry name" value="TRANSPORT PERMEASE YVFS-RELATED"/>
    <property type="match status" value="1"/>
</dbReference>
<proteinExistence type="predicted"/>
<feature type="transmembrane region" description="Helical" evidence="5">
    <location>
        <begin position="581"/>
        <end position="598"/>
    </location>
</feature>
<feature type="transmembrane region" description="Helical" evidence="5">
    <location>
        <begin position="640"/>
        <end position="660"/>
    </location>
</feature>
<dbReference type="NCBIfam" id="TIGR03061">
    <property type="entry name" value="pip_yhgE_Nterm"/>
    <property type="match status" value="1"/>
</dbReference>
<evidence type="ECO:0000256" key="5">
    <source>
        <dbReference type="SAM" id="Phobius"/>
    </source>
</evidence>
<dbReference type="EMBL" id="JBHTGQ010000015">
    <property type="protein sequence ID" value="MFC7749670.1"/>
    <property type="molecule type" value="Genomic_DNA"/>
</dbReference>
<organism evidence="7 8">
    <name type="scientific">Paenibacillus thermoaerophilus</name>
    <dbReference type="NCBI Taxonomy" id="1215385"/>
    <lineage>
        <taxon>Bacteria</taxon>
        <taxon>Bacillati</taxon>
        <taxon>Bacillota</taxon>
        <taxon>Bacilli</taxon>
        <taxon>Bacillales</taxon>
        <taxon>Paenibacillaceae</taxon>
        <taxon>Paenibacillus</taxon>
    </lineage>
</organism>